<sequence>MNDINDCTHMGDAQLQLALRGLRRDIEPARDVWPGIAARLSPQFPHVPVQSSGASAKVTPIWPWALAASLLLALGVFVQPGPQAARPLAVADTSSNPSNTAELPVQAQVMGLHYQAALRELNTTGLPASWQPGLQALDHSAAQIQAALRKNPDSPWLMGQLRQIYLRKIALSRRALLA</sequence>
<name>A0ABS7TB00_9GAMM</name>
<evidence type="ECO:0000313" key="1">
    <source>
        <dbReference type="EMBL" id="MBZ4185032.1"/>
    </source>
</evidence>
<dbReference type="EMBL" id="JAIQDJ010000001">
    <property type="protein sequence ID" value="MBZ4185032.1"/>
    <property type="molecule type" value="Genomic_DNA"/>
</dbReference>
<gene>
    <name evidence="1" type="ORF">K7B09_01665</name>
</gene>
<proteinExistence type="predicted"/>
<evidence type="ECO:0008006" key="3">
    <source>
        <dbReference type="Google" id="ProtNLM"/>
    </source>
</evidence>
<protein>
    <recommendedName>
        <fullName evidence="3">Anti sigma-E protein RseA N-terminal domain-containing protein</fullName>
    </recommendedName>
</protein>
<accession>A0ABS7TB00</accession>
<organism evidence="1 2">
    <name type="scientific">Thermomonas beijingensis</name>
    <dbReference type="NCBI Taxonomy" id="2872701"/>
    <lineage>
        <taxon>Bacteria</taxon>
        <taxon>Pseudomonadati</taxon>
        <taxon>Pseudomonadota</taxon>
        <taxon>Gammaproteobacteria</taxon>
        <taxon>Lysobacterales</taxon>
        <taxon>Lysobacteraceae</taxon>
        <taxon>Thermomonas</taxon>
    </lineage>
</organism>
<dbReference type="Proteomes" id="UP001430290">
    <property type="component" value="Unassembled WGS sequence"/>
</dbReference>
<evidence type="ECO:0000313" key="2">
    <source>
        <dbReference type="Proteomes" id="UP001430290"/>
    </source>
</evidence>
<reference evidence="1" key="1">
    <citation type="submission" date="2021-09" db="EMBL/GenBank/DDBJ databases">
        <authorList>
            <person name="Wu T."/>
            <person name="Guo S.Z."/>
        </authorList>
    </citation>
    <scope>NUCLEOTIDE SEQUENCE</scope>
    <source>
        <strain evidence="1">RSS-23</strain>
    </source>
</reference>
<keyword evidence="2" id="KW-1185">Reference proteome</keyword>
<comment type="caution">
    <text evidence="1">The sequence shown here is derived from an EMBL/GenBank/DDBJ whole genome shotgun (WGS) entry which is preliminary data.</text>
</comment>
<dbReference type="RefSeq" id="WP_223626094.1">
    <property type="nucleotide sequence ID" value="NZ_JAIQDJ010000001.1"/>
</dbReference>